<feature type="region of interest" description="Disordered" evidence="1">
    <location>
        <begin position="1"/>
        <end position="84"/>
    </location>
</feature>
<sequence length="84" mass="9438">MHAKKLPRVGTNHPIGGVETPPRVFNAGDVTRSGWPVVGDEAPEDVHAPTVRDHRRTYGDGKDDERTRRRGSVHHRRSRSGCHR</sequence>
<feature type="compositionally biased region" description="Basic and acidic residues" evidence="1">
    <location>
        <begin position="44"/>
        <end position="67"/>
    </location>
</feature>
<organism evidence="2 3">
    <name type="scientific">Saccharomonospora viridis</name>
    <dbReference type="NCBI Taxonomy" id="1852"/>
    <lineage>
        <taxon>Bacteria</taxon>
        <taxon>Bacillati</taxon>
        <taxon>Actinomycetota</taxon>
        <taxon>Actinomycetes</taxon>
        <taxon>Pseudonocardiales</taxon>
        <taxon>Pseudonocardiaceae</taxon>
        <taxon>Saccharomonospora</taxon>
    </lineage>
</organism>
<evidence type="ECO:0000313" key="3">
    <source>
        <dbReference type="Proteomes" id="UP000030848"/>
    </source>
</evidence>
<dbReference type="Proteomes" id="UP000030848">
    <property type="component" value="Unassembled WGS sequence"/>
</dbReference>
<gene>
    <name evidence="2" type="ORF">MINT15_19400</name>
</gene>
<dbReference type="EMBL" id="JRZE01000003">
    <property type="protein sequence ID" value="KHF45058.1"/>
    <property type="molecule type" value="Genomic_DNA"/>
</dbReference>
<proteinExistence type="predicted"/>
<comment type="caution">
    <text evidence="2">The sequence shown here is derived from an EMBL/GenBank/DDBJ whole genome shotgun (WGS) entry which is preliminary data.</text>
</comment>
<accession>A0A837DDM4</accession>
<reference evidence="2 3" key="1">
    <citation type="submission" date="2014-10" db="EMBL/GenBank/DDBJ databases">
        <title>Genome sequence of Micropolyspora internatus JCM3315.</title>
        <authorList>
            <person name="Shin S.-K."/>
            <person name="Yi H."/>
        </authorList>
    </citation>
    <scope>NUCLEOTIDE SEQUENCE [LARGE SCALE GENOMIC DNA]</scope>
    <source>
        <strain evidence="2 3">JCM 3315</strain>
    </source>
</reference>
<dbReference type="AlphaFoldDB" id="A0A837DDM4"/>
<name>A0A837DDM4_9PSEU</name>
<protein>
    <submittedName>
        <fullName evidence="2">Uncharacterized protein</fullName>
    </submittedName>
</protein>
<feature type="compositionally biased region" description="Basic residues" evidence="1">
    <location>
        <begin position="68"/>
        <end position="84"/>
    </location>
</feature>
<evidence type="ECO:0000256" key="1">
    <source>
        <dbReference type="SAM" id="MobiDB-lite"/>
    </source>
</evidence>
<evidence type="ECO:0000313" key="2">
    <source>
        <dbReference type="EMBL" id="KHF45058.1"/>
    </source>
</evidence>